<dbReference type="GO" id="GO:0008270">
    <property type="term" value="F:zinc ion binding"/>
    <property type="evidence" value="ECO:0007669"/>
    <property type="project" value="UniProtKB-KW"/>
</dbReference>
<dbReference type="InterPro" id="IPR027370">
    <property type="entry name" value="Znf-RING_euk"/>
</dbReference>
<accession>A0AAX4PIP7</accession>
<dbReference type="InterPro" id="IPR001841">
    <property type="entry name" value="Znf_RING"/>
</dbReference>
<name>A0AAX4PIP7_9CHLO</name>
<protein>
    <submittedName>
        <fullName evidence="7">Ring zinc finger protein</fullName>
    </submittedName>
</protein>
<dbReference type="Pfam" id="PF13639">
    <property type="entry name" value="zf-RING_2"/>
    <property type="match status" value="1"/>
</dbReference>
<dbReference type="SUPFAM" id="SSF57850">
    <property type="entry name" value="RING/U-box"/>
    <property type="match status" value="2"/>
</dbReference>
<feature type="domain" description="RING-type" evidence="6">
    <location>
        <begin position="119"/>
        <end position="161"/>
    </location>
</feature>
<keyword evidence="3" id="KW-0862">Zinc</keyword>
<dbReference type="InterPro" id="IPR042862">
    <property type="entry name" value="RNF32"/>
</dbReference>
<evidence type="ECO:0000256" key="3">
    <source>
        <dbReference type="ARBA" id="ARBA00022833"/>
    </source>
</evidence>
<evidence type="ECO:0000313" key="8">
    <source>
        <dbReference type="Proteomes" id="UP001472866"/>
    </source>
</evidence>
<dbReference type="Pfam" id="PF00612">
    <property type="entry name" value="IQ"/>
    <property type="match status" value="1"/>
</dbReference>
<dbReference type="Gene3D" id="3.30.40.10">
    <property type="entry name" value="Zinc/RING finger domain, C3HC4 (zinc finger)"/>
    <property type="match status" value="2"/>
</dbReference>
<evidence type="ECO:0000256" key="2">
    <source>
        <dbReference type="ARBA" id="ARBA00022771"/>
    </source>
</evidence>
<dbReference type="InterPro" id="IPR000048">
    <property type="entry name" value="IQ_motif_EF-hand-BS"/>
</dbReference>
<dbReference type="PANTHER" id="PTHR14991">
    <property type="entry name" value="RING FINGER PROTEIN 32"/>
    <property type="match status" value="1"/>
</dbReference>
<keyword evidence="1" id="KW-0479">Metal-binding</keyword>
<feature type="region of interest" description="Disordered" evidence="5">
    <location>
        <begin position="262"/>
        <end position="286"/>
    </location>
</feature>
<dbReference type="InterPro" id="IPR013083">
    <property type="entry name" value="Znf_RING/FYVE/PHD"/>
</dbReference>
<dbReference type="SMART" id="SM00184">
    <property type="entry name" value="RING"/>
    <property type="match status" value="2"/>
</dbReference>
<evidence type="ECO:0000256" key="1">
    <source>
        <dbReference type="ARBA" id="ARBA00022723"/>
    </source>
</evidence>
<proteinExistence type="predicted"/>
<feature type="domain" description="RING-type" evidence="6">
    <location>
        <begin position="313"/>
        <end position="362"/>
    </location>
</feature>
<evidence type="ECO:0000259" key="6">
    <source>
        <dbReference type="PROSITE" id="PS50089"/>
    </source>
</evidence>
<feature type="region of interest" description="Disordered" evidence="5">
    <location>
        <begin position="38"/>
        <end position="76"/>
    </location>
</feature>
<reference evidence="7 8" key="1">
    <citation type="submission" date="2024-03" db="EMBL/GenBank/DDBJ databases">
        <title>Complete genome sequence of the green alga Chloropicon roscoffensis RCC1871.</title>
        <authorList>
            <person name="Lemieux C."/>
            <person name="Pombert J.-F."/>
            <person name="Otis C."/>
            <person name="Turmel M."/>
        </authorList>
    </citation>
    <scope>NUCLEOTIDE SEQUENCE [LARGE SCALE GENOMIC DNA]</scope>
    <source>
        <strain evidence="7 8">RCC1871</strain>
    </source>
</reference>
<dbReference type="Proteomes" id="UP001472866">
    <property type="component" value="Chromosome 12"/>
</dbReference>
<gene>
    <name evidence="7" type="ORF">HKI87_12g71590</name>
</gene>
<dbReference type="PANTHER" id="PTHR14991:SF0">
    <property type="entry name" value="RING FINGER PROTEIN 32"/>
    <property type="match status" value="1"/>
</dbReference>
<keyword evidence="2 4" id="KW-0863">Zinc-finger</keyword>
<keyword evidence="8" id="KW-1185">Reference proteome</keyword>
<dbReference type="CDD" id="cd16677">
    <property type="entry name" value="RING-H2_RNF32_rpt1"/>
    <property type="match status" value="1"/>
</dbReference>
<dbReference type="PROSITE" id="PS50096">
    <property type="entry name" value="IQ"/>
    <property type="match status" value="1"/>
</dbReference>
<dbReference type="PROSITE" id="PS50089">
    <property type="entry name" value="ZF_RING_2"/>
    <property type="match status" value="2"/>
</dbReference>
<evidence type="ECO:0000256" key="4">
    <source>
        <dbReference type="PROSITE-ProRule" id="PRU00175"/>
    </source>
</evidence>
<organism evidence="7 8">
    <name type="scientific">Chloropicon roscoffensis</name>
    <dbReference type="NCBI Taxonomy" id="1461544"/>
    <lineage>
        <taxon>Eukaryota</taxon>
        <taxon>Viridiplantae</taxon>
        <taxon>Chlorophyta</taxon>
        <taxon>Chloropicophyceae</taxon>
        <taxon>Chloropicales</taxon>
        <taxon>Chloropicaceae</taxon>
        <taxon>Chloropicon</taxon>
    </lineage>
</organism>
<evidence type="ECO:0000313" key="7">
    <source>
        <dbReference type="EMBL" id="WZN65599.1"/>
    </source>
</evidence>
<dbReference type="Pfam" id="PF13445">
    <property type="entry name" value="zf-RING_UBOX"/>
    <property type="match status" value="1"/>
</dbReference>
<dbReference type="SMART" id="SM00015">
    <property type="entry name" value="IQ"/>
    <property type="match status" value="1"/>
</dbReference>
<evidence type="ECO:0000256" key="5">
    <source>
        <dbReference type="SAM" id="MobiDB-lite"/>
    </source>
</evidence>
<dbReference type="AlphaFoldDB" id="A0AAX4PIP7"/>
<dbReference type="EMBL" id="CP151512">
    <property type="protein sequence ID" value="WZN65599.1"/>
    <property type="molecule type" value="Genomic_DNA"/>
</dbReference>
<sequence>MHSPYRKGRKTGKHERRSILNAAAFQDHMARLVALPSGALGPVSTSGVERARPRGSRAGRHGAEEEEEETEAEVVGRGHRLTLAQMRGLVEAPRSKLDEYEWLQAHAESMRRGDVEHGCSICYEPFKGEDRVLLSCTHTFHRHCLASFERFTKQRCCPLCRSLQYQKRVVADAKEVYQDRCATVIQKHYRGRLARLEADRRRRMRVPDDEEGKKEWCAARLGEASGKLIERLEAEDDDIERLLADLDRKIFFSKNAREAASSSLREPRVDPATEAAPAEARSGVATELRERKRRATDWGEVAAKARRRKDKTCPICIGPLERKLRGNVALLSCSHTFHEDCLCLFELFQIAEDAKPVCPLCRAEYEKKVVQCREL</sequence>